<evidence type="ECO:0000313" key="1">
    <source>
        <dbReference type="EMBL" id="TMM59545.1"/>
    </source>
</evidence>
<gene>
    <name evidence="1" type="ORF">FEE95_01570</name>
</gene>
<dbReference type="OrthoDB" id="2599194at2"/>
<dbReference type="InterPro" id="IPR034660">
    <property type="entry name" value="DinB/YfiT-like"/>
</dbReference>
<accession>A0A5S3PX20</accession>
<keyword evidence="2" id="KW-1185">Reference proteome</keyword>
<name>A0A5S3PX20_9FLAO</name>
<dbReference type="Proteomes" id="UP000310314">
    <property type="component" value="Unassembled WGS sequence"/>
</dbReference>
<dbReference type="Gene3D" id="1.20.120.450">
    <property type="entry name" value="dinb family like domain"/>
    <property type="match status" value="1"/>
</dbReference>
<dbReference type="AlphaFoldDB" id="A0A5S3PX20"/>
<protein>
    <submittedName>
        <fullName evidence="1">DUF1569 domain-containing protein</fullName>
    </submittedName>
</protein>
<dbReference type="EMBL" id="VATY01000001">
    <property type="protein sequence ID" value="TMM59545.1"/>
    <property type="molecule type" value="Genomic_DNA"/>
</dbReference>
<comment type="caution">
    <text evidence="1">The sequence shown here is derived from an EMBL/GenBank/DDBJ whole genome shotgun (WGS) entry which is preliminary data.</text>
</comment>
<evidence type="ECO:0000313" key="2">
    <source>
        <dbReference type="Proteomes" id="UP000310314"/>
    </source>
</evidence>
<dbReference type="InterPro" id="IPR011463">
    <property type="entry name" value="DUF1569"/>
</dbReference>
<sequence length="146" mass="17457">MKSLFEESTYNEVLARIDSLNENSERQWGKMTVGQMVWHCQFPFVIGIKNKDKGNGNIFVRTFFKKQMYSDKPFRKNLPTAPNLKAKEKRDLITEKAKLRQLVADFYECRTRMEWNPHPIFGKFTHEQWGKMEYKHLDHHLTQFGV</sequence>
<organism evidence="1 2">
    <name type="scientific">Maribacter algarum</name>
    <name type="common">ex Zhang et al. 2020</name>
    <dbReference type="NCBI Taxonomy" id="2578118"/>
    <lineage>
        <taxon>Bacteria</taxon>
        <taxon>Pseudomonadati</taxon>
        <taxon>Bacteroidota</taxon>
        <taxon>Flavobacteriia</taxon>
        <taxon>Flavobacteriales</taxon>
        <taxon>Flavobacteriaceae</taxon>
        <taxon>Maribacter</taxon>
    </lineage>
</organism>
<dbReference type="Pfam" id="PF07606">
    <property type="entry name" value="DUF1569"/>
    <property type="match status" value="1"/>
</dbReference>
<reference evidence="1 2" key="1">
    <citation type="submission" date="2019-05" db="EMBL/GenBank/DDBJ databases">
        <authorList>
            <person name="Zhang J.-Y."/>
            <person name="Feg X."/>
            <person name="Du Z.-J."/>
        </authorList>
    </citation>
    <scope>NUCLEOTIDE SEQUENCE [LARGE SCALE GENOMIC DNA]</scope>
    <source>
        <strain evidence="1 2">RZ26</strain>
    </source>
</reference>
<proteinExistence type="predicted"/>